<dbReference type="Proteomes" id="UP000254572">
    <property type="component" value="Unassembled WGS sequence"/>
</dbReference>
<evidence type="ECO:0000256" key="3">
    <source>
        <dbReference type="ARBA" id="ARBA00023136"/>
    </source>
</evidence>
<protein>
    <recommendedName>
        <fullName evidence="4">High frequency lysogenization protein HflD homolog</fullName>
    </recommendedName>
</protein>
<dbReference type="NCBIfam" id="NF001246">
    <property type="entry name" value="PRK00218.1-2"/>
    <property type="match status" value="1"/>
</dbReference>
<dbReference type="GO" id="GO:0005886">
    <property type="term" value="C:plasma membrane"/>
    <property type="evidence" value="ECO:0007669"/>
    <property type="project" value="UniProtKB-SubCell"/>
</dbReference>
<dbReference type="PANTHER" id="PTHR38100:SF1">
    <property type="entry name" value="HIGH FREQUENCY LYSOGENIZATION PROTEIN HFLD"/>
    <property type="match status" value="1"/>
</dbReference>
<name>A0A381ECJ4_9GAMM</name>
<evidence type="ECO:0000256" key="2">
    <source>
        <dbReference type="ARBA" id="ARBA00022490"/>
    </source>
</evidence>
<gene>
    <name evidence="4 5" type="primary">hflD</name>
    <name evidence="5" type="ORF">NCTC13294_01993</name>
</gene>
<organism evidence="5 6">
    <name type="scientific">Cardiobacterium valvarum</name>
    <dbReference type="NCBI Taxonomy" id="194702"/>
    <lineage>
        <taxon>Bacteria</taxon>
        <taxon>Pseudomonadati</taxon>
        <taxon>Pseudomonadota</taxon>
        <taxon>Gammaproteobacteria</taxon>
        <taxon>Cardiobacteriales</taxon>
        <taxon>Cardiobacteriaceae</taxon>
        <taxon>Cardiobacterium</taxon>
    </lineage>
</organism>
<keyword evidence="1 4" id="KW-1003">Cell membrane</keyword>
<evidence type="ECO:0000256" key="4">
    <source>
        <dbReference type="HAMAP-Rule" id="MF_00695"/>
    </source>
</evidence>
<dbReference type="EMBL" id="UFUW01000001">
    <property type="protein sequence ID" value="SUX24660.1"/>
    <property type="molecule type" value="Genomic_DNA"/>
</dbReference>
<dbReference type="Pfam" id="PF04356">
    <property type="entry name" value="DUF489"/>
    <property type="match status" value="1"/>
</dbReference>
<comment type="similarity">
    <text evidence="4">Belongs to the HflD family.</text>
</comment>
<dbReference type="Gene3D" id="1.10.3890.10">
    <property type="entry name" value="HflD-like"/>
    <property type="match status" value="1"/>
</dbReference>
<dbReference type="HAMAP" id="MF_00695">
    <property type="entry name" value="HflD_protein"/>
    <property type="match status" value="1"/>
</dbReference>
<proteinExistence type="inferred from homology"/>
<dbReference type="AlphaFoldDB" id="A0A381ECJ4"/>
<keyword evidence="3 4" id="KW-0472">Membrane</keyword>
<dbReference type="PANTHER" id="PTHR38100">
    <property type="entry name" value="HIGH FREQUENCY LYSOGENIZATION PROTEIN HFLD"/>
    <property type="match status" value="1"/>
</dbReference>
<reference evidence="5 6" key="1">
    <citation type="submission" date="2018-06" db="EMBL/GenBank/DDBJ databases">
        <authorList>
            <consortium name="Pathogen Informatics"/>
            <person name="Doyle S."/>
        </authorList>
    </citation>
    <scope>NUCLEOTIDE SEQUENCE [LARGE SCALE GENOMIC DNA]</scope>
    <source>
        <strain evidence="5 6">NCTC13294</strain>
    </source>
</reference>
<accession>A0A381ECJ4</accession>
<dbReference type="GO" id="GO:0005737">
    <property type="term" value="C:cytoplasm"/>
    <property type="evidence" value="ECO:0007669"/>
    <property type="project" value="UniProtKB-SubCell"/>
</dbReference>
<dbReference type="SUPFAM" id="SSF101322">
    <property type="entry name" value="YcfC-like"/>
    <property type="match status" value="1"/>
</dbReference>
<keyword evidence="2 4" id="KW-0963">Cytoplasm</keyword>
<keyword evidence="6" id="KW-1185">Reference proteome</keyword>
<sequence length="204" mass="22818">MKHTDAEAQAWALAALFLAIDRLRAAAERGEVDDAAELTLIPSLLRTNAADIADYYGEPHDPLTRGRDAFLRVFNGKNDQQGLRYSAQILHVEKRLAKNPALMALLQTRLQDARRQAEHFPSNHPNLLAGLATTYQDTASQAAGKIMVIGRPEYLQQTETINRVRTLLLCGVRAASLWRAYGGNRWNLLFARRKLEDALRGLAF</sequence>
<dbReference type="OrthoDB" id="9788031at2"/>
<dbReference type="InterPro" id="IPR007451">
    <property type="entry name" value="HflD"/>
</dbReference>
<evidence type="ECO:0000313" key="6">
    <source>
        <dbReference type="Proteomes" id="UP000254572"/>
    </source>
</evidence>
<evidence type="ECO:0000256" key="1">
    <source>
        <dbReference type="ARBA" id="ARBA00022475"/>
    </source>
</evidence>
<dbReference type="RefSeq" id="WP_115612169.1">
    <property type="nucleotide sequence ID" value="NZ_JBHLZC010000003.1"/>
</dbReference>
<comment type="subcellular location">
    <subcellularLocation>
        <location evidence="4">Cytoplasm</location>
    </subcellularLocation>
    <subcellularLocation>
        <location evidence="4">Cell membrane</location>
        <topology evidence="4">Peripheral membrane protein</topology>
        <orientation evidence="4">Cytoplasmic side</orientation>
    </subcellularLocation>
</comment>
<evidence type="ECO:0000313" key="5">
    <source>
        <dbReference type="EMBL" id="SUX24660.1"/>
    </source>
</evidence>
<dbReference type="InterPro" id="IPR035932">
    <property type="entry name" value="HflD-like_sf"/>
</dbReference>